<dbReference type="EMBL" id="CP144698">
    <property type="protein sequence ID" value="WVZ17340.1"/>
    <property type="molecule type" value="Genomic_DNA"/>
</dbReference>
<feature type="compositionally biased region" description="Basic and acidic residues" evidence="1">
    <location>
        <begin position="86"/>
        <end position="100"/>
    </location>
</feature>
<feature type="non-terminal residue" evidence="2">
    <location>
        <position position="146"/>
    </location>
</feature>
<keyword evidence="3" id="KW-1185">Reference proteome</keyword>
<protein>
    <submittedName>
        <fullName evidence="2">Uncharacterized protein</fullName>
    </submittedName>
</protein>
<organism evidence="2 3">
    <name type="scientific">Vigna mungo</name>
    <name type="common">Black gram</name>
    <name type="synonym">Phaseolus mungo</name>
    <dbReference type="NCBI Taxonomy" id="3915"/>
    <lineage>
        <taxon>Eukaryota</taxon>
        <taxon>Viridiplantae</taxon>
        <taxon>Streptophyta</taxon>
        <taxon>Embryophyta</taxon>
        <taxon>Tracheophyta</taxon>
        <taxon>Spermatophyta</taxon>
        <taxon>Magnoliopsida</taxon>
        <taxon>eudicotyledons</taxon>
        <taxon>Gunneridae</taxon>
        <taxon>Pentapetalae</taxon>
        <taxon>rosids</taxon>
        <taxon>fabids</taxon>
        <taxon>Fabales</taxon>
        <taxon>Fabaceae</taxon>
        <taxon>Papilionoideae</taxon>
        <taxon>50 kb inversion clade</taxon>
        <taxon>NPAAA clade</taxon>
        <taxon>indigoferoid/millettioid clade</taxon>
        <taxon>Phaseoleae</taxon>
        <taxon>Vigna</taxon>
    </lineage>
</organism>
<dbReference type="AlphaFoldDB" id="A0AAQ3NWA7"/>
<evidence type="ECO:0000313" key="2">
    <source>
        <dbReference type="EMBL" id="WVZ17340.1"/>
    </source>
</evidence>
<feature type="region of interest" description="Disordered" evidence="1">
    <location>
        <begin position="81"/>
        <end position="105"/>
    </location>
</feature>
<dbReference type="Proteomes" id="UP001374535">
    <property type="component" value="Chromosome 3"/>
</dbReference>
<name>A0AAQ3NWA7_VIGMU</name>
<proteinExistence type="predicted"/>
<feature type="non-terminal residue" evidence="2">
    <location>
        <position position="1"/>
    </location>
</feature>
<accession>A0AAQ3NWA7</accession>
<gene>
    <name evidence="2" type="ORF">V8G54_010322</name>
</gene>
<sequence>PHADTNSQSNRSLNSHTSSPLLPFGWPLFSPSWTHTCSFSLHHTHYTSFSQPGPHPNHSMLSETLITIPLSSSTLTITKTNIQSTETKKREPKKQNRDNQSHTLNSLCSAQRIITHTTTYTYTNYTADSKRKKPQFVLRYSPFTDL</sequence>
<evidence type="ECO:0000313" key="3">
    <source>
        <dbReference type="Proteomes" id="UP001374535"/>
    </source>
</evidence>
<reference evidence="2 3" key="1">
    <citation type="journal article" date="2023" name="Life. Sci Alliance">
        <title>Evolutionary insights into 3D genome organization and epigenetic landscape of Vigna mungo.</title>
        <authorList>
            <person name="Junaid A."/>
            <person name="Singh B."/>
            <person name="Bhatia S."/>
        </authorList>
    </citation>
    <scope>NUCLEOTIDE SEQUENCE [LARGE SCALE GENOMIC DNA]</scope>
    <source>
        <strain evidence="2">Urdbean</strain>
    </source>
</reference>
<evidence type="ECO:0000256" key="1">
    <source>
        <dbReference type="SAM" id="MobiDB-lite"/>
    </source>
</evidence>